<dbReference type="Gene3D" id="2.60.120.200">
    <property type="match status" value="1"/>
</dbReference>
<accession>A0A2Z4INR3</accession>
<name>A0A2Z4INR3_9BACT</name>
<reference evidence="1 2" key="1">
    <citation type="submission" date="2018-06" db="EMBL/GenBank/DDBJ databases">
        <title>Echinicola strongylocentroti sp. nov., isolated from a sea urchin Strongylocentrotus intermedius.</title>
        <authorList>
            <person name="Bae S.S."/>
        </authorList>
    </citation>
    <scope>NUCLEOTIDE SEQUENCE [LARGE SCALE GENOMIC DNA]</scope>
    <source>
        <strain evidence="1 2">MEBiC08714</strain>
    </source>
</reference>
<dbReference type="SUPFAM" id="SSF49899">
    <property type="entry name" value="Concanavalin A-like lectins/glucanases"/>
    <property type="match status" value="1"/>
</dbReference>
<dbReference type="AlphaFoldDB" id="A0A2Z4INR3"/>
<protein>
    <submittedName>
        <fullName evidence="1">LamG domain-containing protein</fullName>
    </submittedName>
</protein>
<evidence type="ECO:0000313" key="1">
    <source>
        <dbReference type="EMBL" id="AWW31963.1"/>
    </source>
</evidence>
<evidence type="ECO:0000313" key="2">
    <source>
        <dbReference type="Proteomes" id="UP000248688"/>
    </source>
</evidence>
<proteinExistence type="predicted"/>
<sequence>MKITSKILIAGLVAASLSCNDGYIDDITPVPQGDDETAPEVAINFPDPGPLTWVPEDVMAIDIDFEVMDDIEIQDIIVTMDGQEIGNYTDFRDYRKAAIKLPYENLTNGDHTLTVTANDLSGKTTTNTVEFEKPEDYIPQYDGEVFYMPFDGQYLELVSVSEATAVGEPGFAGESASGANAYAGATDSYLTFPAADLAEGEFSASLWYKVNANPDRAGILVIGPPDPDNPDAQNNRTAGFRLFREAAGSNQRIKLNVGNGSGENWFDGGATADINPGSGEWVHIAISISGTECAVYINGEPVSQGTFPGISWEGCDIMSIGSGAPRFSGWGHLSDNSFIDELRIFNKALSQTEVQGIMDDEQP</sequence>
<dbReference type="RefSeq" id="WP_112785336.1">
    <property type="nucleotide sequence ID" value="NZ_CP030041.1"/>
</dbReference>
<organism evidence="1 2">
    <name type="scientific">Echinicola strongylocentroti</name>
    <dbReference type="NCBI Taxonomy" id="1795355"/>
    <lineage>
        <taxon>Bacteria</taxon>
        <taxon>Pseudomonadati</taxon>
        <taxon>Bacteroidota</taxon>
        <taxon>Cytophagia</taxon>
        <taxon>Cytophagales</taxon>
        <taxon>Cyclobacteriaceae</taxon>
        <taxon>Echinicola</taxon>
    </lineage>
</organism>
<dbReference type="GO" id="GO:0005975">
    <property type="term" value="P:carbohydrate metabolic process"/>
    <property type="evidence" value="ECO:0007669"/>
    <property type="project" value="UniProtKB-ARBA"/>
</dbReference>
<dbReference type="EMBL" id="CP030041">
    <property type="protein sequence ID" value="AWW31963.1"/>
    <property type="molecule type" value="Genomic_DNA"/>
</dbReference>
<keyword evidence="2" id="KW-1185">Reference proteome</keyword>
<dbReference type="InterPro" id="IPR013783">
    <property type="entry name" value="Ig-like_fold"/>
</dbReference>
<dbReference type="GO" id="GO:0004553">
    <property type="term" value="F:hydrolase activity, hydrolyzing O-glycosyl compounds"/>
    <property type="evidence" value="ECO:0007669"/>
    <property type="project" value="UniProtKB-ARBA"/>
</dbReference>
<dbReference type="OrthoDB" id="950827at2"/>
<dbReference type="Proteomes" id="UP000248688">
    <property type="component" value="Chromosome"/>
</dbReference>
<dbReference type="KEGG" id="est:DN752_18480"/>
<dbReference type="InterPro" id="IPR013320">
    <property type="entry name" value="ConA-like_dom_sf"/>
</dbReference>
<dbReference type="Gene3D" id="2.60.40.10">
    <property type="entry name" value="Immunoglobulins"/>
    <property type="match status" value="1"/>
</dbReference>
<gene>
    <name evidence="1" type="ORF">DN752_18480</name>
</gene>
<dbReference type="PROSITE" id="PS51257">
    <property type="entry name" value="PROKAR_LIPOPROTEIN"/>
    <property type="match status" value="1"/>
</dbReference>
<dbReference type="Pfam" id="PF13385">
    <property type="entry name" value="Laminin_G_3"/>
    <property type="match status" value="1"/>
</dbReference>